<sequence>CEDRAMLITKRQKVPLITFPVQYCYLQEC</sequence>
<dbReference type="Proteomes" id="UP000271087">
    <property type="component" value="Unassembled WGS sequence"/>
</dbReference>
<evidence type="ECO:0000313" key="2">
    <source>
        <dbReference type="Proteomes" id="UP000271087"/>
    </source>
</evidence>
<organism evidence="1 2">
    <name type="scientific">Onchocerca ochengi</name>
    <name type="common">Filarial nematode worm</name>
    <dbReference type="NCBI Taxonomy" id="42157"/>
    <lineage>
        <taxon>Eukaryota</taxon>
        <taxon>Metazoa</taxon>
        <taxon>Ecdysozoa</taxon>
        <taxon>Nematoda</taxon>
        <taxon>Chromadorea</taxon>
        <taxon>Rhabditida</taxon>
        <taxon>Spirurina</taxon>
        <taxon>Spiruromorpha</taxon>
        <taxon>Filarioidea</taxon>
        <taxon>Onchocercidae</taxon>
        <taxon>Onchocerca</taxon>
    </lineage>
</organism>
<dbReference type="AlphaFoldDB" id="A0A3P7KAX7"/>
<proteinExistence type="predicted"/>
<dbReference type="EMBL" id="UYRW01014661">
    <property type="protein sequence ID" value="VDN01085.1"/>
    <property type="molecule type" value="Genomic_DNA"/>
</dbReference>
<reference evidence="1 2" key="1">
    <citation type="submission" date="2018-08" db="EMBL/GenBank/DDBJ databases">
        <authorList>
            <person name="Laetsch R D."/>
            <person name="Stevens L."/>
            <person name="Kumar S."/>
            <person name="Blaxter L. M."/>
        </authorList>
    </citation>
    <scope>NUCLEOTIDE SEQUENCE [LARGE SCALE GENOMIC DNA]</scope>
</reference>
<evidence type="ECO:0000313" key="1">
    <source>
        <dbReference type="EMBL" id="VDN01085.1"/>
    </source>
</evidence>
<accession>A0A3P7KAX7</accession>
<protein>
    <submittedName>
        <fullName evidence="1">Uncharacterized protein</fullName>
    </submittedName>
</protein>
<feature type="non-terminal residue" evidence="1">
    <location>
        <position position="29"/>
    </location>
</feature>
<gene>
    <name evidence="1" type="ORF">NOO_LOCUS13324</name>
</gene>
<keyword evidence="2" id="KW-1185">Reference proteome</keyword>
<feature type="non-terminal residue" evidence="1">
    <location>
        <position position="1"/>
    </location>
</feature>
<name>A0A3P7KAX7_ONCOC</name>